<sequence length="304" mass="34571">MRHSLKSQNKVSSNRADFKKRFQPYILLLPLFVVVALLFGYPIYRIISGSFFKIAIINGEMNFVGLENFKKVFSAKFFLPTLSLTLRYAVVTVFLKLSLGFIMALFMNSDMYFSKFLKFMSLLPWAMQQVAVAVIWKWILDGNYGYLNFYLQKLGLIHENISFLSNPGMAFLSASFVDTWLGLPMVSMIFMAGLSNINSSLYESAKIDGAGVISRFIHITCPCIKRVFLVTLTLVSIWTFNSFNVIFVLTGGGPMRSTETLMLKIYEQAFSKFNLGAAYALSSVVVVILFIFTMLYYKLEVEDD</sequence>
<dbReference type="Pfam" id="PF00528">
    <property type="entry name" value="BPD_transp_1"/>
    <property type="match status" value="1"/>
</dbReference>
<comment type="caution">
    <text evidence="9">The sequence shown here is derived from an EMBL/GenBank/DDBJ whole genome shotgun (WGS) entry which is preliminary data.</text>
</comment>
<dbReference type="EMBL" id="RRCO01000001">
    <property type="protein sequence ID" value="RRJ26918.1"/>
    <property type="molecule type" value="Genomic_DNA"/>
</dbReference>
<dbReference type="PANTHER" id="PTHR30193">
    <property type="entry name" value="ABC TRANSPORTER PERMEASE PROTEIN"/>
    <property type="match status" value="1"/>
</dbReference>
<dbReference type="InterPro" id="IPR000515">
    <property type="entry name" value="MetI-like"/>
</dbReference>
<evidence type="ECO:0000256" key="6">
    <source>
        <dbReference type="ARBA" id="ARBA00023136"/>
    </source>
</evidence>
<keyword evidence="5 7" id="KW-1133">Transmembrane helix</keyword>
<keyword evidence="4 7" id="KW-0812">Transmembrane</keyword>
<keyword evidence="10" id="KW-1185">Reference proteome</keyword>
<feature type="transmembrane region" description="Helical" evidence="7">
    <location>
        <begin position="86"/>
        <end position="107"/>
    </location>
</feature>
<feature type="domain" description="ABC transmembrane type-1" evidence="8">
    <location>
        <begin position="82"/>
        <end position="296"/>
    </location>
</feature>
<accession>A0A3P3R1V3</accession>
<dbReference type="CDD" id="cd06261">
    <property type="entry name" value="TM_PBP2"/>
    <property type="match status" value="1"/>
</dbReference>
<organism evidence="9 10">
    <name type="scientific">Lachnoanaerobaculum gingivalis</name>
    <dbReference type="NCBI Taxonomy" id="2490855"/>
    <lineage>
        <taxon>Bacteria</taxon>
        <taxon>Bacillati</taxon>
        <taxon>Bacillota</taxon>
        <taxon>Clostridia</taxon>
        <taxon>Lachnospirales</taxon>
        <taxon>Lachnospiraceae</taxon>
        <taxon>Lachnoanaerobaculum</taxon>
    </lineage>
</organism>
<feature type="transmembrane region" description="Helical" evidence="7">
    <location>
        <begin position="119"/>
        <end position="139"/>
    </location>
</feature>
<keyword evidence="2 7" id="KW-0813">Transport</keyword>
<comment type="subcellular location">
    <subcellularLocation>
        <location evidence="1 7">Cell membrane</location>
        <topology evidence="1 7">Multi-pass membrane protein</topology>
    </subcellularLocation>
</comment>
<dbReference type="Gene3D" id="1.10.3720.10">
    <property type="entry name" value="MetI-like"/>
    <property type="match status" value="1"/>
</dbReference>
<evidence type="ECO:0000256" key="5">
    <source>
        <dbReference type="ARBA" id="ARBA00022989"/>
    </source>
</evidence>
<evidence type="ECO:0000256" key="1">
    <source>
        <dbReference type="ARBA" id="ARBA00004651"/>
    </source>
</evidence>
<dbReference type="InterPro" id="IPR051393">
    <property type="entry name" value="ABC_transporter_permease"/>
</dbReference>
<evidence type="ECO:0000256" key="2">
    <source>
        <dbReference type="ARBA" id="ARBA00022448"/>
    </source>
</evidence>
<feature type="transmembrane region" description="Helical" evidence="7">
    <location>
        <begin position="170"/>
        <end position="194"/>
    </location>
</feature>
<dbReference type="GO" id="GO:0005886">
    <property type="term" value="C:plasma membrane"/>
    <property type="evidence" value="ECO:0007669"/>
    <property type="project" value="UniProtKB-SubCell"/>
</dbReference>
<dbReference type="RefSeq" id="WP_128673278.1">
    <property type="nucleotide sequence ID" value="NZ_RRCO01000001.1"/>
</dbReference>
<dbReference type="GO" id="GO:0055085">
    <property type="term" value="P:transmembrane transport"/>
    <property type="evidence" value="ECO:0007669"/>
    <property type="project" value="InterPro"/>
</dbReference>
<protein>
    <submittedName>
        <fullName evidence="9">Sugar ABC transporter permease</fullName>
    </submittedName>
</protein>
<feature type="transmembrane region" description="Helical" evidence="7">
    <location>
        <begin position="25"/>
        <end position="44"/>
    </location>
</feature>
<dbReference type="OrthoDB" id="9761387at2"/>
<comment type="similarity">
    <text evidence="7">Belongs to the binding-protein-dependent transport system permease family.</text>
</comment>
<name>A0A3P3R1V3_9FIRM</name>
<dbReference type="PANTHER" id="PTHR30193:SF37">
    <property type="entry name" value="INNER MEMBRANE ABC TRANSPORTER PERMEASE PROTEIN YCJO"/>
    <property type="match status" value="1"/>
</dbReference>
<evidence type="ECO:0000256" key="7">
    <source>
        <dbReference type="RuleBase" id="RU363032"/>
    </source>
</evidence>
<proteinExistence type="inferred from homology"/>
<dbReference type="AlphaFoldDB" id="A0A3P3R1V3"/>
<evidence type="ECO:0000313" key="10">
    <source>
        <dbReference type="Proteomes" id="UP000272490"/>
    </source>
</evidence>
<reference evidence="9 10" key="1">
    <citation type="submission" date="2018-11" db="EMBL/GenBank/DDBJ databases">
        <title>Genome sequencing of Lachnoanaerobaculum sp. KCOM 2030 (= ChDC B114).</title>
        <authorList>
            <person name="Kook J.-K."/>
            <person name="Park S.-N."/>
            <person name="Lim Y.K."/>
        </authorList>
    </citation>
    <scope>NUCLEOTIDE SEQUENCE [LARGE SCALE GENOMIC DNA]</scope>
    <source>
        <strain evidence="9 10">KCOM 2030</strain>
    </source>
</reference>
<evidence type="ECO:0000259" key="8">
    <source>
        <dbReference type="PROSITE" id="PS50928"/>
    </source>
</evidence>
<keyword evidence="3" id="KW-1003">Cell membrane</keyword>
<evidence type="ECO:0000313" key="9">
    <source>
        <dbReference type="EMBL" id="RRJ26918.1"/>
    </source>
</evidence>
<feature type="transmembrane region" description="Helical" evidence="7">
    <location>
        <begin position="227"/>
        <end position="253"/>
    </location>
</feature>
<evidence type="ECO:0000256" key="4">
    <source>
        <dbReference type="ARBA" id="ARBA00022692"/>
    </source>
</evidence>
<dbReference type="SUPFAM" id="SSF161098">
    <property type="entry name" value="MetI-like"/>
    <property type="match status" value="1"/>
</dbReference>
<evidence type="ECO:0000256" key="3">
    <source>
        <dbReference type="ARBA" id="ARBA00022475"/>
    </source>
</evidence>
<dbReference type="InterPro" id="IPR035906">
    <property type="entry name" value="MetI-like_sf"/>
</dbReference>
<keyword evidence="6 7" id="KW-0472">Membrane</keyword>
<gene>
    <name evidence="9" type="ORF">EHV10_02585</name>
</gene>
<dbReference type="Proteomes" id="UP000272490">
    <property type="component" value="Unassembled WGS sequence"/>
</dbReference>
<feature type="transmembrane region" description="Helical" evidence="7">
    <location>
        <begin position="273"/>
        <end position="297"/>
    </location>
</feature>
<dbReference type="PROSITE" id="PS50928">
    <property type="entry name" value="ABC_TM1"/>
    <property type="match status" value="1"/>
</dbReference>